<name>A0AAE7P3R5_9CAUD</name>
<protein>
    <recommendedName>
        <fullName evidence="4">Head protein</fullName>
    </recommendedName>
</protein>
<dbReference type="Proteomes" id="UP000827765">
    <property type="component" value="Segment"/>
</dbReference>
<keyword evidence="1" id="KW-0175">Coiled coil</keyword>
<evidence type="ECO:0008006" key="4">
    <source>
        <dbReference type="Google" id="ProtNLM"/>
    </source>
</evidence>
<dbReference type="InterPro" id="IPR016913">
    <property type="entry name" value="UCP029215"/>
</dbReference>
<evidence type="ECO:0000313" key="2">
    <source>
        <dbReference type="EMBL" id="QQO91061.1"/>
    </source>
</evidence>
<accession>A0AAE7P3R5</accession>
<keyword evidence="3" id="KW-1185">Reference proteome</keyword>
<feature type="coiled-coil region" evidence="1">
    <location>
        <begin position="264"/>
        <end position="291"/>
    </location>
</feature>
<dbReference type="Pfam" id="PF09979">
    <property type="entry name" value="DUF2213"/>
    <property type="match status" value="1"/>
</dbReference>
<reference evidence="2 3" key="1">
    <citation type="submission" date="2020-10" db="EMBL/GenBank/DDBJ databases">
        <title>Genome of Yersinia pseudotuberculosis phages.</title>
        <authorList>
            <person name="Hammerl J.A."/>
            <person name="Hertwig S."/>
        </authorList>
    </citation>
    <scope>NUCLEOTIDE SEQUENCE [LARGE SCALE GENOMIC DNA]</scope>
</reference>
<evidence type="ECO:0000313" key="3">
    <source>
        <dbReference type="Proteomes" id="UP000827765"/>
    </source>
</evidence>
<dbReference type="EMBL" id="MW147599">
    <property type="protein sequence ID" value="QQO91061.1"/>
    <property type="molecule type" value="Genomic_DNA"/>
</dbReference>
<evidence type="ECO:0000256" key="1">
    <source>
        <dbReference type="SAM" id="Coils"/>
    </source>
</evidence>
<organism evidence="2 3">
    <name type="scientific">Yersinia phage PYps3T</name>
    <dbReference type="NCBI Taxonomy" id="2801357"/>
    <lineage>
        <taxon>Viruses</taxon>
        <taxon>Duplodnaviria</taxon>
        <taxon>Heunggongvirae</taxon>
        <taxon>Uroviricota</taxon>
        <taxon>Caudoviricetes</taxon>
        <taxon>Chaseviridae</taxon>
        <taxon>Cleopatravirinae</taxon>
        <taxon>Carltongylesvirus</taxon>
        <taxon>Carltongylesvirus PYps3T</taxon>
    </lineage>
</organism>
<gene>
    <name evidence="2" type="ORF">ORF059</name>
</gene>
<sequence>MLRKRSELKIWHLLLTYWLTTELLPHKLQTKSCSIRACSELVTSASQILNLLTSKRVTQVKQSQNLVQLNDEDTVNEVVLLTDKATLTTRRLRDSGEMIAECTIARTGIMLYKAKELGEIAKHLDPESICRVRTKPEVLFDEATIEGCRSIPVTIGHPKDDVNTKNNKELQKGFIEGRPVADGSFLAASIVLNDEQAIRLVDSGVDQISLGHNAELAVAEDADADFDKVRIIPNHAAIVVRGRAQTTRIGDSGEEISIVDKATFDVVEAERDAALDKISTLEQKLADAETARLSDEAIQAEVDKRVVARTALLIDVARLGDEFSKLDFSGKTDAEVKLAVVNKLHDKDFGEKSEDYISARFDAALEDCDSITLGDALNQSMQFTAQKDSEARKPKVSISEEANKRRLERFNSL</sequence>
<proteinExistence type="predicted"/>